<name>A0A645BI53_9ZZZZ</name>
<reference evidence="1" key="1">
    <citation type="submission" date="2019-08" db="EMBL/GenBank/DDBJ databases">
        <authorList>
            <person name="Kucharzyk K."/>
            <person name="Murdoch R.W."/>
            <person name="Higgins S."/>
            <person name="Loffler F."/>
        </authorList>
    </citation>
    <scope>NUCLEOTIDE SEQUENCE</scope>
</reference>
<comment type="caution">
    <text evidence="1">The sequence shown here is derived from an EMBL/GenBank/DDBJ whole genome shotgun (WGS) entry which is preliminary data.</text>
</comment>
<proteinExistence type="predicted"/>
<evidence type="ECO:0000313" key="1">
    <source>
        <dbReference type="EMBL" id="MPM64768.1"/>
    </source>
</evidence>
<dbReference type="EMBL" id="VSSQ01020138">
    <property type="protein sequence ID" value="MPM64768.1"/>
    <property type="molecule type" value="Genomic_DNA"/>
</dbReference>
<accession>A0A645BI53</accession>
<dbReference type="AlphaFoldDB" id="A0A645BI53"/>
<protein>
    <submittedName>
        <fullName evidence="1">Uncharacterized protein</fullName>
    </submittedName>
</protein>
<gene>
    <name evidence="1" type="ORF">SDC9_111657</name>
</gene>
<sequence length="149" mass="16812">MLRFLFNADGFTRSIKIYHTIAFRVTHFVGKDQGAISKGSALAQLTAKPLPKENVIAQNQGHFFASNELLTHNKSICQAARFILASVGELKPKLRSIPKQPLKTGQVFWRADHQNIADACQHKHGKRVIDHRFIVNRQQLLAGCQSEWV</sequence>
<organism evidence="1">
    <name type="scientific">bioreactor metagenome</name>
    <dbReference type="NCBI Taxonomy" id="1076179"/>
    <lineage>
        <taxon>unclassified sequences</taxon>
        <taxon>metagenomes</taxon>
        <taxon>ecological metagenomes</taxon>
    </lineage>
</organism>